<dbReference type="GO" id="GO:0003887">
    <property type="term" value="F:DNA-directed DNA polymerase activity"/>
    <property type="evidence" value="ECO:0007669"/>
    <property type="project" value="UniProtKB-KW"/>
</dbReference>
<dbReference type="Gene3D" id="3.40.50.300">
    <property type="entry name" value="P-loop containing nucleotide triphosphate hydrolases"/>
    <property type="match status" value="1"/>
</dbReference>
<evidence type="ECO:0000256" key="3">
    <source>
        <dbReference type="ARBA" id="ARBA00022705"/>
    </source>
</evidence>
<dbReference type="PANTHER" id="PTHR34388:SF1">
    <property type="entry name" value="DNA POLYMERASE III SUBUNIT DELTA"/>
    <property type="match status" value="1"/>
</dbReference>
<keyword evidence="3" id="KW-0235">DNA replication</keyword>
<evidence type="ECO:0000256" key="2">
    <source>
        <dbReference type="ARBA" id="ARBA00022695"/>
    </source>
</evidence>
<evidence type="ECO:0000256" key="4">
    <source>
        <dbReference type="ARBA" id="ARBA00022932"/>
    </source>
</evidence>
<reference evidence="7" key="1">
    <citation type="submission" date="2017-09" db="EMBL/GenBank/DDBJ databases">
        <title>Depth-based differentiation of microbial function through sediment-hosted aquifers and enrichment of novel symbionts in the deep terrestrial subsurface.</title>
        <authorList>
            <person name="Probst A.J."/>
            <person name="Ladd B."/>
            <person name="Jarett J.K."/>
            <person name="Geller-Mcgrath D.E."/>
            <person name="Sieber C.M.K."/>
            <person name="Emerson J.B."/>
            <person name="Anantharaman K."/>
            <person name="Thomas B.C."/>
            <person name="Malmstrom R."/>
            <person name="Stieglmeier M."/>
            <person name="Klingl A."/>
            <person name="Woyke T."/>
            <person name="Ryan C.M."/>
            <person name="Banfield J.F."/>
        </authorList>
    </citation>
    <scope>NUCLEOTIDE SEQUENCE [LARGE SCALE GENOMIC DNA]</scope>
</reference>
<keyword evidence="4" id="KW-0239">DNA-directed DNA polymerase</keyword>
<keyword evidence="2" id="KW-0548">Nucleotidyltransferase</keyword>
<dbReference type="Gene3D" id="1.10.8.60">
    <property type="match status" value="1"/>
</dbReference>
<evidence type="ECO:0000313" key="7">
    <source>
        <dbReference type="Proteomes" id="UP000230405"/>
    </source>
</evidence>
<evidence type="ECO:0000313" key="6">
    <source>
        <dbReference type="EMBL" id="PIZ98573.1"/>
    </source>
</evidence>
<dbReference type="InterPro" id="IPR010372">
    <property type="entry name" value="DNA_pol3_delta_N"/>
</dbReference>
<evidence type="ECO:0000256" key="1">
    <source>
        <dbReference type="ARBA" id="ARBA00022679"/>
    </source>
</evidence>
<dbReference type="EMBL" id="PFPO01000077">
    <property type="protein sequence ID" value="PIZ98573.1"/>
    <property type="molecule type" value="Genomic_DNA"/>
</dbReference>
<accession>A0A2M7VDP6</accession>
<organism evidence="6 7">
    <name type="scientific">Candidatus Komeilibacteria bacterium CG_4_10_14_0_2_um_filter_37_10</name>
    <dbReference type="NCBI Taxonomy" id="1974470"/>
    <lineage>
        <taxon>Bacteria</taxon>
        <taxon>Candidatus Komeiliibacteriota</taxon>
    </lineage>
</organism>
<dbReference type="Pfam" id="PF06144">
    <property type="entry name" value="DNA_pol3_delta"/>
    <property type="match status" value="1"/>
</dbReference>
<dbReference type="GO" id="GO:0003677">
    <property type="term" value="F:DNA binding"/>
    <property type="evidence" value="ECO:0007669"/>
    <property type="project" value="InterPro"/>
</dbReference>
<dbReference type="Proteomes" id="UP000230405">
    <property type="component" value="Unassembled WGS sequence"/>
</dbReference>
<dbReference type="PANTHER" id="PTHR34388">
    <property type="entry name" value="DNA POLYMERASE III SUBUNIT DELTA"/>
    <property type="match status" value="1"/>
</dbReference>
<sequence>MLYSNKKNIFGGKRHTFLPCLPEGETIVHFIFGTDDLRLKERLASLTSSYFADPRDPNVSTIIDNFDLSRLAMEINSMPFLASRRLVIVKNLLKAKGVDQAKVIEIIDKAPNEVDLIFFEEGVPDQRTSLFKRLKREKTEEFRDLIGYELNNWVADEIVRQGGTIKPQDAAMLAGYVGADLWHLKMRSQS</sequence>
<evidence type="ECO:0000259" key="5">
    <source>
        <dbReference type="Pfam" id="PF06144"/>
    </source>
</evidence>
<dbReference type="NCBIfam" id="TIGR01128">
    <property type="entry name" value="holA"/>
    <property type="match status" value="1"/>
</dbReference>
<proteinExistence type="predicted"/>
<feature type="domain" description="DNA polymerase III delta N-terminal" evidence="5">
    <location>
        <begin position="29"/>
        <end position="138"/>
    </location>
</feature>
<dbReference type="InterPro" id="IPR005790">
    <property type="entry name" value="DNA_polIII_delta"/>
</dbReference>
<name>A0A2M7VDP6_9BACT</name>
<dbReference type="InterPro" id="IPR027417">
    <property type="entry name" value="P-loop_NTPase"/>
</dbReference>
<dbReference type="GO" id="GO:0006261">
    <property type="term" value="P:DNA-templated DNA replication"/>
    <property type="evidence" value="ECO:0007669"/>
    <property type="project" value="TreeGrafter"/>
</dbReference>
<dbReference type="GO" id="GO:0009360">
    <property type="term" value="C:DNA polymerase III complex"/>
    <property type="evidence" value="ECO:0007669"/>
    <property type="project" value="InterPro"/>
</dbReference>
<gene>
    <name evidence="6" type="ORF">COX77_04125</name>
</gene>
<dbReference type="AlphaFoldDB" id="A0A2M7VDP6"/>
<comment type="caution">
    <text evidence="6">The sequence shown here is derived from an EMBL/GenBank/DDBJ whole genome shotgun (WGS) entry which is preliminary data.</text>
</comment>
<protein>
    <recommendedName>
        <fullName evidence="5">DNA polymerase III delta N-terminal domain-containing protein</fullName>
    </recommendedName>
</protein>
<keyword evidence="1" id="KW-0808">Transferase</keyword>